<keyword evidence="3" id="KW-0863">Zinc-finger</keyword>
<name>A0A219AN98_METCM</name>
<dbReference type="AlphaFoldDB" id="A0A219AN98"/>
<dbReference type="PANTHER" id="PTHR46481:SF10">
    <property type="entry name" value="ZINC FINGER BED DOMAIN-CONTAINING PROTEIN 39"/>
    <property type="match status" value="1"/>
</dbReference>
<dbReference type="GeneID" id="28854326"/>
<dbReference type="GO" id="GO:0005634">
    <property type="term" value="C:nucleus"/>
    <property type="evidence" value="ECO:0007669"/>
    <property type="project" value="UniProtKB-SubCell"/>
</dbReference>
<dbReference type="RefSeq" id="XP_018135690.1">
    <property type="nucleotide sequence ID" value="XM_018290332.1"/>
</dbReference>
<keyword evidence="7" id="KW-1185">Reference proteome</keyword>
<dbReference type="GO" id="GO:0008270">
    <property type="term" value="F:zinc ion binding"/>
    <property type="evidence" value="ECO:0007669"/>
    <property type="project" value="UniProtKB-KW"/>
</dbReference>
<dbReference type="KEGG" id="pchm:VFPPC_18569"/>
<protein>
    <recommendedName>
        <fullName evidence="8">Transposase-like protein</fullName>
    </recommendedName>
</protein>
<evidence type="ECO:0000256" key="5">
    <source>
        <dbReference type="ARBA" id="ARBA00023242"/>
    </source>
</evidence>
<keyword evidence="5" id="KW-0539">Nucleus</keyword>
<comment type="caution">
    <text evidence="6">The sequence shown here is derived from an EMBL/GenBank/DDBJ whole genome shotgun (WGS) entry which is preliminary data.</text>
</comment>
<evidence type="ECO:0000256" key="3">
    <source>
        <dbReference type="ARBA" id="ARBA00022771"/>
    </source>
</evidence>
<keyword evidence="2" id="KW-0479">Metal-binding</keyword>
<evidence type="ECO:0000313" key="6">
    <source>
        <dbReference type="EMBL" id="OWT42306.1"/>
    </source>
</evidence>
<dbReference type="InterPro" id="IPR012337">
    <property type="entry name" value="RNaseH-like_sf"/>
</dbReference>
<keyword evidence="4" id="KW-0862">Zinc</keyword>
<evidence type="ECO:0008006" key="8">
    <source>
        <dbReference type="Google" id="ProtNLM"/>
    </source>
</evidence>
<evidence type="ECO:0000256" key="1">
    <source>
        <dbReference type="ARBA" id="ARBA00004123"/>
    </source>
</evidence>
<dbReference type="OrthoDB" id="4961446at2759"/>
<reference evidence="6 7" key="1">
    <citation type="journal article" date="2016" name="PLoS Pathog.">
        <title>Biosynthesis of antibiotic leucinostatins in bio-control fungus Purpureocillium lilacinum and their inhibition on phytophthora revealed by genome mining.</title>
        <authorList>
            <person name="Wang G."/>
            <person name="Liu Z."/>
            <person name="Lin R."/>
            <person name="Li E."/>
            <person name="Mao Z."/>
            <person name="Ling J."/>
            <person name="Yang Y."/>
            <person name="Yin W.B."/>
            <person name="Xie B."/>
        </authorList>
    </citation>
    <scope>NUCLEOTIDE SEQUENCE [LARGE SCALE GENOMIC DNA]</scope>
    <source>
        <strain evidence="6">170</strain>
    </source>
</reference>
<evidence type="ECO:0000256" key="2">
    <source>
        <dbReference type="ARBA" id="ARBA00022723"/>
    </source>
</evidence>
<organism evidence="6 7">
    <name type="scientific">Pochonia chlamydosporia 170</name>
    <dbReference type="NCBI Taxonomy" id="1380566"/>
    <lineage>
        <taxon>Eukaryota</taxon>
        <taxon>Fungi</taxon>
        <taxon>Dikarya</taxon>
        <taxon>Ascomycota</taxon>
        <taxon>Pezizomycotina</taxon>
        <taxon>Sordariomycetes</taxon>
        <taxon>Hypocreomycetidae</taxon>
        <taxon>Hypocreales</taxon>
        <taxon>Clavicipitaceae</taxon>
        <taxon>Pochonia</taxon>
    </lineage>
</organism>
<sequence length="388" mass="45180">MSEKQRKRRRLRCFGHIVNLCARAFLIGKDGAKVCKELDIAYRDGDLKKIGELWRKRGAIGRPHNIVRYIRASPQRRQFFRSIILGGDLTEFDKLELIQGQQTRWNSYFMSIGRALNVKERIQIFCDQYEPGQGQKDLSEDRLSPMHWKELEHLHDQLETFYEGTMMTEGRNATLADHFQTLDWLLNEIQVAKHKFQELHQDLLRRKWRETQESEEFAWLAAAAEVSWQKCEEYFNKADDTAAYYAAISLNPTLKNEWYNKAWTDHDEKRPWIVSASTAVKELWLDEYKGKYSVKQPFPSGVLSTSTSQKDKAFTSVRNHKRLKISHQSSRPQAHGVDSLDQFVETDIIPLSEDESFALFSTGMSATTRSLTSHKWHLMLSDKAASVD</sequence>
<dbReference type="InterPro" id="IPR052035">
    <property type="entry name" value="ZnF_BED_domain_contain"/>
</dbReference>
<gene>
    <name evidence="6" type="ORF">VFPPC_18569</name>
</gene>
<dbReference type="Proteomes" id="UP000078397">
    <property type="component" value="Unassembled WGS sequence"/>
</dbReference>
<dbReference type="EMBL" id="LSBJ02000026">
    <property type="protein sequence ID" value="OWT42306.1"/>
    <property type="molecule type" value="Genomic_DNA"/>
</dbReference>
<dbReference type="PANTHER" id="PTHR46481">
    <property type="entry name" value="ZINC FINGER BED DOMAIN-CONTAINING PROTEIN 4"/>
    <property type="match status" value="1"/>
</dbReference>
<evidence type="ECO:0000256" key="4">
    <source>
        <dbReference type="ARBA" id="ARBA00022833"/>
    </source>
</evidence>
<dbReference type="SUPFAM" id="SSF53098">
    <property type="entry name" value="Ribonuclease H-like"/>
    <property type="match status" value="1"/>
</dbReference>
<comment type="subcellular location">
    <subcellularLocation>
        <location evidence="1">Nucleus</location>
    </subcellularLocation>
</comment>
<proteinExistence type="predicted"/>
<evidence type="ECO:0000313" key="7">
    <source>
        <dbReference type="Proteomes" id="UP000078397"/>
    </source>
</evidence>
<accession>A0A219AN98</accession>